<evidence type="ECO:0000256" key="1">
    <source>
        <dbReference type="ARBA" id="ARBA00004418"/>
    </source>
</evidence>
<comment type="similarity">
    <text evidence="2">Belongs to the bacterial solute-binding protein 7 family.</text>
</comment>
<keyword evidence="3" id="KW-0813">Transport</keyword>
<evidence type="ECO:0000256" key="3">
    <source>
        <dbReference type="ARBA" id="ARBA00022448"/>
    </source>
</evidence>
<reference evidence="7 8" key="1">
    <citation type="submission" date="2024-02" db="EMBL/GenBank/DDBJ databases">
        <title>Roseovarius strain W115 nov., isolated from a marine algae.</title>
        <authorList>
            <person name="Lee M.W."/>
            <person name="Lee J.K."/>
            <person name="Kim J.M."/>
            <person name="Choi D.G."/>
            <person name="Baek J.H."/>
            <person name="Bayburt H."/>
            <person name="Jung J.J."/>
            <person name="Han D.M."/>
            <person name="Jeon C.O."/>
        </authorList>
    </citation>
    <scope>NUCLEOTIDE SEQUENCE [LARGE SCALE GENOMIC DNA]</scope>
    <source>
        <strain evidence="7 8">W115</strain>
        <plasmid evidence="7 8">unnamed1</plasmid>
    </source>
</reference>
<evidence type="ECO:0000256" key="4">
    <source>
        <dbReference type="ARBA" id="ARBA00022729"/>
    </source>
</evidence>
<dbReference type="Proteomes" id="UP001281305">
    <property type="component" value="Plasmid unnamed1"/>
</dbReference>
<dbReference type="PANTHER" id="PTHR33376:SF7">
    <property type="entry name" value="C4-DICARBOXYLATE-BINDING PROTEIN DCTB"/>
    <property type="match status" value="1"/>
</dbReference>
<protein>
    <submittedName>
        <fullName evidence="7">TRAP transporter substrate-binding protein DctP</fullName>
    </submittedName>
</protein>
<keyword evidence="8" id="KW-1185">Reference proteome</keyword>
<comment type="subcellular location">
    <subcellularLocation>
        <location evidence="1">Periplasm</location>
    </subcellularLocation>
</comment>
<sequence length="329" mass="35746">MSFTSRLTMMTAAAALLASAAVADTRLRIAGTVPAEHFGNAVLEQMAKDIEDAGVGLDVKYFPAGQLGSGEELLESAIRGEVQMVHATVYAQKDPRLEINSLPFMVTTKAELDAVYGDPDSEYNKILEEILTSFGIQPLGTIGEGLIGMIATQRPADPTNIGSQGMNVRAWSSQIAKQTMEELGYNVTTLNWAEVFPAVQAGTIDGAICCTPEWAYTTFAASGVGNTYVPYNAFIESTMIYANKRFYDGLTDEQREVVARESAEAAAEISKLAWERSQGFVEQLKAADWEIVEFSQEERDAIKAHIQATVWPNVADVVGQDILDRLTAN</sequence>
<dbReference type="RefSeq" id="WP_317054404.1">
    <property type="nucleotide sequence ID" value="NZ_CP146607.1"/>
</dbReference>
<keyword evidence="5" id="KW-0574">Periplasm</keyword>
<evidence type="ECO:0000313" key="7">
    <source>
        <dbReference type="EMBL" id="WYK20113.1"/>
    </source>
</evidence>
<dbReference type="EMBL" id="CP146607">
    <property type="protein sequence ID" value="WYK20113.1"/>
    <property type="molecule type" value="Genomic_DNA"/>
</dbReference>
<feature type="signal peptide" evidence="6">
    <location>
        <begin position="1"/>
        <end position="23"/>
    </location>
</feature>
<proteinExistence type="inferred from homology"/>
<keyword evidence="7" id="KW-0614">Plasmid</keyword>
<evidence type="ECO:0000256" key="5">
    <source>
        <dbReference type="ARBA" id="ARBA00022764"/>
    </source>
</evidence>
<gene>
    <name evidence="7" type="primary">dctP</name>
    <name evidence="7" type="ORF">RZS32_018685</name>
</gene>
<dbReference type="InterPro" id="IPR018389">
    <property type="entry name" value="DctP_fam"/>
</dbReference>
<dbReference type="Gene3D" id="3.40.190.170">
    <property type="entry name" value="Bacterial extracellular solute-binding protein, family 7"/>
    <property type="match status" value="1"/>
</dbReference>
<evidence type="ECO:0000313" key="8">
    <source>
        <dbReference type="Proteomes" id="UP001281305"/>
    </source>
</evidence>
<dbReference type="NCBIfam" id="NF037995">
    <property type="entry name" value="TRAP_S1"/>
    <property type="match status" value="1"/>
</dbReference>
<dbReference type="Pfam" id="PF03480">
    <property type="entry name" value="DctP"/>
    <property type="match status" value="1"/>
</dbReference>
<geneLocation type="plasmid" evidence="7 8">
    <name>unnamed1</name>
</geneLocation>
<name>A0ABZ2TQM6_9RHOB</name>
<organism evidence="7 8">
    <name type="scientific">Roseovarius rhodophyticola</name>
    <dbReference type="NCBI Taxonomy" id="3080827"/>
    <lineage>
        <taxon>Bacteria</taxon>
        <taxon>Pseudomonadati</taxon>
        <taxon>Pseudomonadota</taxon>
        <taxon>Alphaproteobacteria</taxon>
        <taxon>Rhodobacterales</taxon>
        <taxon>Roseobacteraceae</taxon>
        <taxon>Roseovarius</taxon>
    </lineage>
</organism>
<evidence type="ECO:0000256" key="2">
    <source>
        <dbReference type="ARBA" id="ARBA00009023"/>
    </source>
</evidence>
<feature type="chain" id="PRO_5046567632" evidence="6">
    <location>
        <begin position="24"/>
        <end position="329"/>
    </location>
</feature>
<dbReference type="PANTHER" id="PTHR33376">
    <property type="match status" value="1"/>
</dbReference>
<dbReference type="InterPro" id="IPR038404">
    <property type="entry name" value="TRAP_DctP_sf"/>
</dbReference>
<evidence type="ECO:0000256" key="6">
    <source>
        <dbReference type="SAM" id="SignalP"/>
    </source>
</evidence>
<accession>A0ABZ2TQM6</accession>
<keyword evidence="4 6" id="KW-0732">Signal</keyword>